<evidence type="ECO:0000313" key="6">
    <source>
        <dbReference type="Proteomes" id="UP001497525"/>
    </source>
</evidence>
<dbReference type="EMBL" id="CAXLJL010000534">
    <property type="protein sequence ID" value="CAL5138833.1"/>
    <property type="molecule type" value="Genomic_DNA"/>
</dbReference>
<reference evidence="5" key="1">
    <citation type="submission" date="2024-06" db="EMBL/GenBank/DDBJ databases">
        <authorList>
            <person name="Liu X."/>
            <person name="Lenzi L."/>
            <person name="Haldenby T S."/>
            <person name="Uol C."/>
        </authorList>
    </citation>
    <scope>NUCLEOTIDE SEQUENCE</scope>
</reference>
<dbReference type="InterPro" id="IPR048720">
    <property type="entry name" value="PROPPIN"/>
</dbReference>
<sequence length="375" mass="40630">MSMRVSPADSGNSGILFVGFNQDHGCFAVGMQNGFRIFNSDPLKQLERYEFDVRDGTGVGYLEMLYRTNLLGILGGGLHARLPSNVACLWDGIKQQFLLEFTCASDVKAIRLRRDRIVIVLADAIKVYTFGSSPQLIYESNTSMNPLGLCHVCQSADNPLIAFPGRRSGVVLLVHVGNGNTPTSGPTSTTAANMPPRQIVAHENALVAIEMDAAGTKLATASQKGTLIRVFSTKDCELIHELRRGINPATITCLSFNPTGDLLCVTSERGTAHIFGLQKEGSSLSGKPRGHSAGSRVGSGSHEIFTNYFASVSQIRCVLETKFKAICAFSLTNPNTLIVLAADGSYYKYSFTPNGSVTRVSFVNFLDFYDEEADF</sequence>
<proteinExistence type="inferred from homology"/>
<evidence type="ECO:0000256" key="4">
    <source>
        <dbReference type="ARBA" id="ARBA00025740"/>
    </source>
</evidence>
<keyword evidence="2" id="KW-0677">Repeat</keyword>
<dbReference type="InterPro" id="IPR036322">
    <property type="entry name" value="WD40_repeat_dom_sf"/>
</dbReference>
<evidence type="ECO:0000256" key="1">
    <source>
        <dbReference type="ARBA" id="ARBA00022574"/>
    </source>
</evidence>
<dbReference type="GO" id="GO:0005737">
    <property type="term" value="C:cytoplasm"/>
    <property type="evidence" value="ECO:0007669"/>
    <property type="project" value="UniProtKB-ARBA"/>
</dbReference>
<evidence type="ECO:0000256" key="2">
    <source>
        <dbReference type="ARBA" id="ARBA00022737"/>
    </source>
</evidence>
<dbReference type="PANTHER" id="PTHR11227">
    <property type="entry name" value="WD-REPEAT PROTEIN INTERACTING WITH PHOSPHOINOSIDES WIPI -RELATED"/>
    <property type="match status" value="1"/>
</dbReference>
<dbReference type="Pfam" id="PF21032">
    <property type="entry name" value="PROPPIN"/>
    <property type="match status" value="1"/>
</dbReference>
<dbReference type="InterPro" id="IPR015943">
    <property type="entry name" value="WD40/YVTN_repeat-like_dom_sf"/>
</dbReference>
<comment type="similarity">
    <text evidence="4">Belongs to the WD repeat PROPPIN family.</text>
</comment>
<dbReference type="InterPro" id="IPR001680">
    <property type="entry name" value="WD40_rpt"/>
</dbReference>
<comment type="caution">
    <text evidence="5">The sequence shown here is derived from an EMBL/GenBank/DDBJ whole genome shotgun (WGS) entry which is preliminary data.</text>
</comment>
<accession>A0AAV2TNN8</accession>
<dbReference type="Proteomes" id="UP001497525">
    <property type="component" value="Unassembled WGS sequence"/>
</dbReference>
<dbReference type="SUPFAM" id="SSF50978">
    <property type="entry name" value="WD40 repeat-like"/>
    <property type="match status" value="1"/>
</dbReference>
<name>A0AAV2TNN8_CALDB</name>
<evidence type="ECO:0008006" key="7">
    <source>
        <dbReference type="Google" id="ProtNLM"/>
    </source>
</evidence>
<dbReference type="AlphaFoldDB" id="A0AAV2TNN8"/>
<keyword evidence="1" id="KW-0853">WD repeat</keyword>
<gene>
    <name evidence="5" type="ORF">CDAUBV1_LOCUS13699</name>
</gene>
<organism evidence="5 6">
    <name type="scientific">Calicophoron daubneyi</name>
    <name type="common">Rumen fluke</name>
    <name type="synonym">Paramphistomum daubneyi</name>
    <dbReference type="NCBI Taxonomy" id="300641"/>
    <lineage>
        <taxon>Eukaryota</taxon>
        <taxon>Metazoa</taxon>
        <taxon>Spiralia</taxon>
        <taxon>Lophotrochozoa</taxon>
        <taxon>Platyhelminthes</taxon>
        <taxon>Trematoda</taxon>
        <taxon>Digenea</taxon>
        <taxon>Plagiorchiida</taxon>
        <taxon>Pronocephalata</taxon>
        <taxon>Paramphistomoidea</taxon>
        <taxon>Paramphistomidae</taxon>
        <taxon>Calicophoron</taxon>
    </lineage>
</organism>
<protein>
    <recommendedName>
        <fullName evidence="7">WD repeat domain phosphoinositide-interacting protein 3</fullName>
    </recommendedName>
</protein>
<evidence type="ECO:0000313" key="5">
    <source>
        <dbReference type="EMBL" id="CAL5138833.1"/>
    </source>
</evidence>
<keyword evidence="3" id="KW-0072">Autophagy</keyword>
<dbReference type="SMART" id="SM00320">
    <property type="entry name" value="WD40"/>
    <property type="match status" value="2"/>
</dbReference>
<dbReference type="Gene3D" id="2.130.10.10">
    <property type="entry name" value="YVTN repeat-like/Quinoprotein amine dehydrogenase"/>
    <property type="match status" value="1"/>
</dbReference>
<evidence type="ECO:0000256" key="3">
    <source>
        <dbReference type="ARBA" id="ARBA00023006"/>
    </source>
</evidence>
<dbReference type="GO" id="GO:0006914">
    <property type="term" value="P:autophagy"/>
    <property type="evidence" value="ECO:0007669"/>
    <property type="project" value="UniProtKB-KW"/>
</dbReference>